<keyword evidence="4" id="KW-1185">Reference proteome</keyword>
<feature type="transmembrane region" description="Helical" evidence="1">
    <location>
        <begin position="220"/>
        <end position="243"/>
    </location>
</feature>
<feature type="transmembrane region" description="Helical" evidence="1">
    <location>
        <begin position="25"/>
        <end position="50"/>
    </location>
</feature>
<proteinExistence type="predicted"/>
<dbReference type="InterPro" id="IPR003675">
    <property type="entry name" value="Rce1/LyrA-like_dom"/>
</dbReference>
<dbReference type="EMBL" id="JACCBM010000001">
    <property type="protein sequence ID" value="NYD71342.1"/>
    <property type="molecule type" value="Genomic_DNA"/>
</dbReference>
<dbReference type="Pfam" id="PF02517">
    <property type="entry name" value="Rce1-like"/>
    <property type="match status" value="1"/>
</dbReference>
<feature type="transmembrane region" description="Helical" evidence="1">
    <location>
        <begin position="127"/>
        <end position="147"/>
    </location>
</feature>
<feature type="transmembrane region" description="Helical" evidence="1">
    <location>
        <begin position="168"/>
        <end position="187"/>
    </location>
</feature>
<dbReference type="GO" id="GO:0004175">
    <property type="term" value="F:endopeptidase activity"/>
    <property type="evidence" value="ECO:0007669"/>
    <property type="project" value="UniProtKB-ARBA"/>
</dbReference>
<organism evidence="3 4">
    <name type="scientific">Herbiconiux flava</name>
    <dbReference type="NCBI Taxonomy" id="881268"/>
    <lineage>
        <taxon>Bacteria</taxon>
        <taxon>Bacillati</taxon>
        <taxon>Actinomycetota</taxon>
        <taxon>Actinomycetes</taxon>
        <taxon>Micrococcales</taxon>
        <taxon>Microbacteriaceae</taxon>
        <taxon>Herbiconiux</taxon>
    </lineage>
</organism>
<dbReference type="GO" id="GO:0006508">
    <property type="term" value="P:proteolysis"/>
    <property type="evidence" value="ECO:0007669"/>
    <property type="project" value="UniProtKB-KW"/>
</dbReference>
<sequence>MAAVRHEVADAPGSGWRRFWDRGDWWRAVLLAAVYYGVYQVLSIAVGAVFGGRGGIRGEAGSAMDVFIGTGLPIILGAVVLLAFAASLGWLGELFGPQPVRGRRWMWVGIAVVLVINVSALGSVDFASAGAALVASWLLTGLFVGLAEELLTRGFVVNLMRKAGRGEVAVALVSAGVFAALHAGNFFTTDQGLATTATQVVYTFFFGIIMYLALRLTGRLIWPILLHASTDPTVSLFAAHPAAGDPLSIVASLSTYLVIVTGAVLLVVFLVSERRRRRADATAPAS</sequence>
<dbReference type="Proteomes" id="UP000549913">
    <property type="component" value="Unassembled WGS sequence"/>
</dbReference>
<keyword evidence="3" id="KW-0378">Hydrolase</keyword>
<evidence type="ECO:0000313" key="3">
    <source>
        <dbReference type="EMBL" id="NYD71342.1"/>
    </source>
</evidence>
<accession>A0A852SRD3</accession>
<evidence type="ECO:0000259" key="2">
    <source>
        <dbReference type="Pfam" id="PF02517"/>
    </source>
</evidence>
<dbReference type="AlphaFoldDB" id="A0A852SRD3"/>
<evidence type="ECO:0000313" key="4">
    <source>
        <dbReference type="Proteomes" id="UP000549913"/>
    </source>
</evidence>
<keyword evidence="1" id="KW-0812">Transmembrane</keyword>
<dbReference type="RefSeq" id="WP_179548320.1">
    <property type="nucleotide sequence ID" value="NZ_BSEW01000002.1"/>
</dbReference>
<feature type="transmembrane region" description="Helical" evidence="1">
    <location>
        <begin position="104"/>
        <end position="121"/>
    </location>
</feature>
<keyword evidence="1" id="KW-0472">Membrane</keyword>
<feature type="transmembrane region" description="Helical" evidence="1">
    <location>
        <begin position="193"/>
        <end position="213"/>
    </location>
</feature>
<evidence type="ECO:0000256" key="1">
    <source>
        <dbReference type="SAM" id="Phobius"/>
    </source>
</evidence>
<keyword evidence="1" id="KW-1133">Transmembrane helix</keyword>
<dbReference type="GO" id="GO:0080120">
    <property type="term" value="P:CAAX-box protein maturation"/>
    <property type="evidence" value="ECO:0007669"/>
    <property type="project" value="UniProtKB-ARBA"/>
</dbReference>
<reference evidence="3 4" key="1">
    <citation type="submission" date="2020-07" db="EMBL/GenBank/DDBJ databases">
        <title>Sequencing the genomes of 1000 actinobacteria strains.</title>
        <authorList>
            <person name="Klenk H.-P."/>
        </authorList>
    </citation>
    <scope>NUCLEOTIDE SEQUENCE [LARGE SCALE GENOMIC DNA]</scope>
    <source>
        <strain evidence="3 4">DSM 26474</strain>
    </source>
</reference>
<comment type="caution">
    <text evidence="3">The sequence shown here is derived from an EMBL/GenBank/DDBJ whole genome shotgun (WGS) entry which is preliminary data.</text>
</comment>
<name>A0A852SRD3_9MICO</name>
<feature type="domain" description="CAAX prenyl protease 2/Lysostaphin resistance protein A-like" evidence="2">
    <location>
        <begin position="133"/>
        <end position="231"/>
    </location>
</feature>
<gene>
    <name evidence="3" type="ORF">BJ984_002500</name>
</gene>
<feature type="transmembrane region" description="Helical" evidence="1">
    <location>
        <begin position="70"/>
        <end position="92"/>
    </location>
</feature>
<feature type="transmembrane region" description="Helical" evidence="1">
    <location>
        <begin position="249"/>
        <end position="271"/>
    </location>
</feature>
<protein>
    <submittedName>
        <fullName evidence="3">Membrane protease YdiL (CAAX protease family)</fullName>
    </submittedName>
</protein>
<keyword evidence="3" id="KW-0645">Protease</keyword>